<dbReference type="Pfam" id="PF12833">
    <property type="entry name" value="HTH_18"/>
    <property type="match status" value="1"/>
</dbReference>
<reference evidence="5" key="2">
    <citation type="submission" date="2020-09" db="EMBL/GenBank/DDBJ databases">
        <authorList>
            <person name="Sun Q."/>
            <person name="Ohkuma M."/>
        </authorList>
    </citation>
    <scope>NUCLEOTIDE SEQUENCE</scope>
    <source>
        <strain evidence="5">JCM 5069</strain>
    </source>
</reference>
<name>A0A919L8T7_9ACTN</name>
<keyword evidence="2" id="KW-0238">DNA-binding</keyword>
<dbReference type="PROSITE" id="PS01124">
    <property type="entry name" value="HTH_ARAC_FAMILY_2"/>
    <property type="match status" value="1"/>
</dbReference>
<evidence type="ECO:0000313" key="6">
    <source>
        <dbReference type="Proteomes" id="UP000603708"/>
    </source>
</evidence>
<evidence type="ECO:0000256" key="3">
    <source>
        <dbReference type="ARBA" id="ARBA00023163"/>
    </source>
</evidence>
<dbReference type="GO" id="GO:0003700">
    <property type="term" value="F:DNA-binding transcription factor activity"/>
    <property type="evidence" value="ECO:0007669"/>
    <property type="project" value="InterPro"/>
</dbReference>
<feature type="domain" description="HTH araC/xylS-type" evidence="4">
    <location>
        <begin position="226"/>
        <end position="324"/>
    </location>
</feature>
<organism evidence="5 6">
    <name type="scientific">Streptomyces sulfonofaciens</name>
    <dbReference type="NCBI Taxonomy" id="68272"/>
    <lineage>
        <taxon>Bacteria</taxon>
        <taxon>Bacillati</taxon>
        <taxon>Actinomycetota</taxon>
        <taxon>Actinomycetes</taxon>
        <taxon>Kitasatosporales</taxon>
        <taxon>Streptomycetaceae</taxon>
        <taxon>Streptomyces</taxon>
    </lineage>
</organism>
<dbReference type="EMBL" id="BNCD01000029">
    <property type="protein sequence ID" value="GHH87684.1"/>
    <property type="molecule type" value="Genomic_DNA"/>
</dbReference>
<evidence type="ECO:0000259" key="4">
    <source>
        <dbReference type="PROSITE" id="PS01124"/>
    </source>
</evidence>
<dbReference type="AlphaFoldDB" id="A0A919L8T7"/>
<comment type="caution">
    <text evidence="5">The sequence shown here is derived from an EMBL/GenBank/DDBJ whole genome shotgun (WGS) entry which is preliminary data.</text>
</comment>
<dbReference type="InterPro" id="IPR037923">
    <property type="entry name" value="HTH-like"/>
</dbReference>
<dbReference type="Pfam" id="PF02311">
    <property type="entry name" value="AraC_binding"/>
    <property type="match status" value="1"/>
</dbReference>
<dbReference type="InterPro" id="IPR003313">
    <property type="entry name" value="AraC-bd"/>
</dbReference>
<dbReference type="PANTHER" id="PTHR46796">
    <property type="entry name" value="HTH-TYPE TRANSCRIPTIONAL ACTIVATOR RHAS-RELATED"/>
    <property type="match status" value="1"/>
</dbReference>
<keyword evidence="1" id="KW-0805">Transcription regulation</keyword>
<keyword evidence="3" id="KW-0804">Transcription</keyword>
<dbReference type="InterPro" id="IPR050204">
    <property type="entry name" value="AraC_XylS_family_regulators"/>
</dbReference>
<protein>
    <submittedName>
        <fullName evidence="5">Transcriptional regulator</fullName>
    </submittedName>
</protein>
<evidence type="ECO:0000256" key="1">
    <source>
        <dbReference type="ARBA" id="ARBA00023015"/>
    </source>
</evidence>
<gene>
    <name evidence="5" type="ORF">GCM10018793_64540</name>
</gene>
<dbReference type="InterPro" id="IPR018060">
    <property type="entry name" value="HTH_AraC"/>
</dbReference>
<proteinExistence type="predicted"/>
<sequence>MRPLRREEDLTCSVAPAEGVLPGAWEYAGPHIMDQNGHERIVDVPFRPSPGGPPGVEVWDLARLTGQAERDRVGPHRPLRLGFHLLIALRSGSLCCRVDGTEHTVPPGAWLWVRPGQVLRLGHGLDGATGTALLFLQGFADAATVSAAHLGPPHPEGPLVPDERQGAALDATLRLLEDTYLHVGALPVDTHIVLTRHLLAALVLRLGHLHHTRPPHVGAGDSGTFQRFHRAVERDFAVTRRVEDYAAALGYSVRTLTRACQAATSRTAKQYLDDRAALEARRLLMHTSLTPTEIGHRLGFTSPTVFTKFFRRCTGETPAAFRVRARMGEHPAGP</sequence>
<reference evidence="5" key="1">
    <citation type="journal article" date="2014" name="Int. J. Syst. Evol. Microbiol.">
        <title>Complete genome sequence of Corynebacterium casei LMG S-19264T (=DSM 44701T), isolated from a smear-ripened cheese.</title>
        <authorList>
            <consortium name="US DOE Joint Genome Institute (JGI-PGF)"/>
            <person name="Walter F."/>
            <person name="Albersmeier A."/>
            <person name="Kalinowski J."/>
            <person name="Ruckert C."/>
        </authorList>
    </citation>
    <scope>NUCLEOTIDE SEQUENCE</scope>
    <source>
        <strain evidence="5">JCM 5069</strain>
    </source>
</reference>
<dbReference type="InterPro" id="IPR009057">
    <property type="entry name" value="Homeodomain-like_sf"/>
</dbReference>
<accession>A0A919L8T7</accession>
<dbReference type="SMART" id="SM00342">
    <property type="entry name" value="HTH_ARAC"/>
    <property type="match status" value="1"/>
</dbReference>
<keyword evidence="6" id="KW-1185">Reference proteome</keyword>
<dbReference type="GO" id="GO:0043565">
    <property type="term" value="F:sequence-specific DNA binding"/>
    <property type="evidence" value="ECO:0007669"/>
    <property type="project" value="InterPro"/>
</dbReference>
<dbReference type="Proteomes" id="UP000603708">
    <property type="component" value="Unassembled WGS sequence"/>
</dbReference>
<dbReference type="SUPFAM" id="SSF46689">
    <property type="entry name" value="Homeodomain-like"/>
    <property type="match status" value="1"/>
</dbReference>
<dbReference type="SUPFAM" id="SSF51215">
    <property type="entry name" value="Regulatory protein AraC"/>
    <property type="match status" value="1"/>
</dbReference>
<evidence type="ECO:0000256" key="2">
    <source>
        <dbReference type="ARBA" id="ARBA00023125"/>
    </source>
</evidence>
<evidence type="ECO:0000313" key="5">
    <source>
        <dbReference type="EMBL" id="GHH87684.1"/>
    </source>
</evidence>
<dbReference type="Gene3D" id="1.10.10.60">
    <property type="entry name" value="Homeodomain-like"/>
    <property type="match status" value="1"/>
</dbReference>